<feature type="transmembrane region" description="Helical" evidence="1">
    <location>
        <begin position="15"/>
        <end position="40"/>
    </location>
</feature>
<proteinExistence type="predicted"/>
<reference evidence="2 3" key="1">
    <citation type="submission" date="2018-12" db="EMBL/GenBank/DDBJ databases">
        <authorList>
            <consortium name="Pathogen Informatics"/>
        </authorList>
    </citation>
    <scope>NUCLEOTIDE SEQUENCE [LARGE SCALE GENOMIC DNA]</scope>
    <source>
        <strain evidence="2 3">NCTC11214</strain>
    </source>
</reference>
<dbReference type="EMBL" id="LR134117">
    <property type="protein sequence ID" value="VDZ53073.1"/>
    <property type="molecule type" value="Genomic_DNA"/>
</dbReference>
<feature type="transmembrane region" description="Helical" evidence="1">
    <location>
        <begin position="133"/>
        <end position="150"/>
    </location>
</feature>
<keyword evidence="1" id="KW-0472">Membrane</keyword>
<evidence type="ECO:0000313" key="3">
    <source>
        <dbReference type="Proteomes" id="UP000281391"/>
    </source>
</evidence>
<accession>A0A447KM80</accession>
<evidence type="ECO:0000313" key="2">
    <source>
        <dbReference type="EMBL" id="VDZ53073.1"/>
    </source>
</evidence>
<name>A0A447KM80_SEROD</name>
<sequence>MFIAIAIISPKTAAILIYFLMGLLLLKLIYATVKRIFVIFPMVRKKIITRGWRVVVNTRKFYAISPTTELFFLLSLLIVPIIFVVLFFQQNLSVAKALISLLAITLSCAAFFDIKGKISWLIKKAWARVFGKLLFAGIGSVAFFIALAGIKQSLYQMTQVEVKHFPEFVNLAATLYTPVVYGYFIGFLLMSMVVVEWFFIMLPMSFSPVLSSFFPEKLARFSYRLRTGKKELPDTTPFHSRDLLFLLRIFAPLALITTFGHIANTLSTTSESRLNKTIISALIEMHYHDNVDCQNLPWNAKLLRLDKDTVSVVQSTETGGFTFSKQQCRLKTVMDNSQHNR</sequence>
<organism evidence="2 3">
    <name type="scientific">Serratia odorifera</name>
    <dbReference type="NCBI Taxonomy" id="618"/>
    <lineage>
        <taxon>Bacteria</taxon>
        <taxon>Pseudomonadati</taxon>
        <taxon>Pseudomonadota</taxon>
        <taxon>Gammaproteobacteria</taxon>
        <taxon>Enterobacterales</taxon>
        <taxon>Yersiniaceae</taxon>
        <taxon>Serratia</taxon>
    </lineage>
</organism>
<feature type="transmembrane region" description="Helical" evidence="1">
    <location>
        <begin position="180"/>
        <end position="202"/>
    </location>
</feature>
<protein>
    <submittedName>
        <fullName evidence="2">Uncharacterized protein</fullName>
    </submittedName>
</protein>
<keyword evidence="1" id="KW-0812">Transmembrane</keyword>
<dbReference type="AlphaFoldDB" id="A0A447KM80"/>
<keyword evidence="1" id="KW-1133">Transmembrane helix</keyword>
<dbReference type="KEGG" id="sof:NCTC11214_00939"/>
<evidence type="ECO:0000256" key="1">
    <source>
        <dbReference type="SAM" id="Phobius"/>
    </source>
</evidence>
<feature type="transmembrane region" description="Helical" evidence="1">
    <location>
        <begin position="61"/>
        <end position="88"/>
    </location>
</feature>
<dbReference type="Proteomes" id="UP000281391">
    <property type="component" value="Chromosome"/>
</dbReference>
<feature type="transmembrane region" description="Helical" evidence="1">
    <location>
        <begin position="243"/>
        <end position="263"/>
    </location>
</feature>
<feature type="transmembrane region" description="Helical" evidence="1">
    <location>
        <begin position="94"/>
        <end position="112"/>
    </location>
</feature>
<gene>
    <name evidence="2" type="ORF">NCTC11214_00939</name>
</gene>